<organism evidence="1 2">
    <name type="scientific">Elysia crispata</name>
    <name type="common">lettuce slug</name>
    <dbReference type="NCBI Taxonomy" id="231223"/>
    <lineage>
        <taxon>Eukaryota</taxon>
        <taxon>Metazoa</taxon>
        <taxon>Spiralia</taxon>
        <taxon>Lophotrochozoa</taxon>
        <taxon>Mollusca</taxon>
        <taxon>Gastropoda</taxon>
        <taxon>Heterobranchia</taxon>
        <taxon>Euthyneura</taxon>
        <taxon>Panpulmonata</taxon>
        <taxon>Sacoglossa</taxon>
        <taxon>Placobranchoidea</taxon>
        <taxon>Plakobranchidae</taxon>
        <taxon>Elysia</taxon>
    </lineage>
</organism>
<protein>
    <submittedName>
        <fullName evidence="1">Uncharacterized protein</fullName>
    </submittedName>
</protein>
<name>A0AAE1AQ43_9GAST</name>
<evidence type="ECO:0000313" key="1">
    <source>
        <dbReference type="EMBL" id="KAK3791874.1"/>
    </source>
</evidence>
<keyword evidence="2" id="KW-1185">Reference proteome</keyword>
<dbReference type="EMBL" id="JAWDGP010001428">
    <property type="protein sequence ID" value="KAK3791874.1"/>
    <property type="molecule type" value="Genomic_DNA"/>
</dbReference>
<sequence>MGAIGSKWEPLTTPATQGLRVTRAYVLFVVRQNAPLPLLILSRPHQHCQGYTGHDDGGCSPCVLKTGRKNR</sequence>
<comment type="caution">
    <text evidence="1">The sequence shown here is derived from an EMBL/GenBank/DDBJ whole genome shotgun (WGS) entry which is preliminary data.</text>
</comment>
<accession>A0AAE1AQ43</accession>
<proteinExistence type="predicted"/>
<reference evidence="1" key="1">
    <citation type="journal article" date="2023" name="G3 (Bethesda)">
        <title>A reference genome for the long-term kleptoplast-retaining sea slug Elysia crispata morphotype clarki.</title>
        <authorList>
            <person name="Eastman K.E."/>
            <person name="Pendleton A.L."/>
            <person name="Shaikh M.A."/>
            <person name="Suttiyut T."/>
            <person name="Ogas R."/>
            <person name="Tomko P."/>
            <person name="Gavelis G."/>
            <person name="Widhalm J.R."/>
            <person name="Wisecaver J.H."/>
        </authorList>
    </citation>
    <scope>NUCLEOTIDE SEQUENCE</scope>
    <source>
        <strain evidence="1">ECLA1</strain>
    </source>
</reference>
<dbReference type="AlphaFoldDB" id="A0AAE1AQ43"/>
<gene>
    <name evidence="1" type="ORF">RRG08_026777</name>
</gene>
<dbReference type="Proteomes" id="UP001283361">
    <property type="component" value="Unassembled WGS sequence"/>
</dbReference>
<evidence type="ECO:0000313" key="2">
    <source>
        <dbReference type="Proteomes" id="UP001283361"/>
    </source>
</evidence>